<dbReference type="PANTHER" id="PTHR13710:SF105">
    <property type="entry name" value="ATP-DEPENDENT DNA HELICASE Q1"/>
    <property type="match status" value="1"/>
</dbReference>
<evidence type="ECO:0000313" key="7">
    <source>
        <dbReference type="EMBL" id="CAG2234898.1"/>
    </source>
</evidence>
<dbReference type="AlphaFoldDB" id="A0A8S3TMK5"/>
<dbReference type="GO" id="GO:0003677">
    <property type="term" value="F:DNA binding"/>
    <property type="evidence" value="ECO:0007669"/>
    <property type="project" value="UniProtKB-KW"/>
</dbReference>
<dbReference type="GO" id="GO:0009378">
    <property type="term" value="F:four-way junction helicase activity"/>
    <property type="evidence" value="ECO:0007669"/>
    <property type="project" value="TreeGrafter"/>
</dbReference>
<feature type="domain" description="Helicase ATP-binding" evidence="6">
    <location>
        <begin position="36"/>
        <end position="185"/>
    </location>
</feature>
<dbReference type="InterPro" id="IPR011545">
    <property type="entry name" value="DEAD/DEAH_box_helicase_dom"/>
</dbReference>
<dbReference type="Gene3D" id="3.40.50.300">
    <property type="entry name" value="P-loop containing nucleotide triphosphate hydrolases"/>
    <property type="match status" value="1"/>
</dbReference>
<sequence>MATATQKWKDDLDNALTEVLPQYKVKELKSEQKQILQNILEHNDCMVTLPTGYGKSLPYQILLPVARKMKELGTDTRTDGKIVVCGPLVSLFEDQVSKLQSVPMIKSAFKGASKEVDEMIAKGDVDIVFASPEALVGDKDWRSIIQEFAVSLIVIDEFHTVATWYVASMLSKFLCDHIKEIEVSV</sequence>
<dbReference type="EC" id="5.6.2.4" evidence="5"/>
<dbReference type="InterPro" id="IPR027417">
    <property type="entry name" value="P-loop_NTPase"/>
</dbReference>
<keyword evidence="3" id="KW-0413">Isomerase</keyword>
<organism evidence="7 8">
    <name type="scientific">Mytilus edulis</name>
    <name type="common">Blue mussel</name>
    <dbReference type="NCBI Taxonomy" id="6550"/>
    <lineage>
        <taxon>Eukaryota</taxon>
        <taxon>Metazoa</taxon>
        <taxon>Spiralia</taxon>
        <taxon>Lophotrochozoa</taxon>
        <taxon>Mollusca</taxon>
        <taxon>Bivalvia</taxon>
        <taxon>Autobranchia</taxon>
        <taxon>Pteriomorphia</taxon>
        <taxon>Mytilida</taxon>
        <taxon>Mytiloidea</taxon>
        <taxon>Mytilidae</taxon>
        <taxon>Mytilinae</taxon>
        <taxon>Mytilus</taxon>
    </lineage>
</organism>
<dbReference type="Pfam" id="PF00270">
    <property type="entry name" value="DEAD"/>
    <property type="match status" value="1"/>
</dbReference>
<reference evidence="7" key="1">
    <citation type="submission" date="2021-03" db="EMBL/GenBank/DDBJ databases">
        <authorList>
            <person name="Bekaert M."/>
        </authorList>
    </citation>
    <scope>NUCLEOTIDE SEQUENCE</scope>
</reference>
<accession>A0A8S3TMK5</accession>
<dbReference type="InterPro" id="IPR014001">
    <property type="entry name" value="Helicase_ATP-bd"/>
</dbReference>
<dbReference type="SUPFAM" id="SSF52540">
    <property type="entry name" value="P-loop containing nucleoside triphosphate hydrolases"/>
    <property type="match status" value="1"/>
</dbReference>
<protein>
    <recommendedName>
        <fullName evidence="5">DNA 3'-5' helicase</fullName>
        <ecNumber evidence="5">5.6.2.4</ecNumber>
    </recommendedName>
</protein>
<dbReference type="Proteomes" id="UP000683360">
    <property type="component" value="Unassembled WGS sequence"/>
</dbReference>
<comment type="similarity">
    <text evidence="1">Belongs to the helicase family. RecQ subfamily.</text>
</comment>
<dbReference type="GO" id="GO:0043138">
    <property type="term" value="F:3'-5' DNA helicase activity"/>
    <property type="evidence" value="ECO:0007669"/>
    <property type="project" value="UniProtKB-EC"/>
</dbReference>
<name>A0A8S3TMK5_MYTED</name>
<proteinExistence type="inferred from homology"/>
<evidence type="ECO:0000256" key="1">
    <source>
        <dbReference type="ARBA" id="ARBA00005446"/>
    </source>
</evidence>
<dbReference type="GO" id="GO:0005524">
    <property type="term" value="F:ATP binding"/>
    <property type="evidence" value="ECO:0007669"/>
    <property type="project" value="InterPro"/>
</dbReference>
<dbReference type="GO" id="GO:0016787">
    <property type="term" value="F:hydrolase activity"/>
    <property type="evidence" value="ECO:0007669"/>
    <property type="project" value="UniProtKB-KW"/>
</dbReference>
<dbReference type="GO" id="GO:0000724">
    <property type="term" value="P:double-strand break repair via homologous recombination"/>
    <property type="evidence" value="ECO:0007669"/>
    <property type="project" value="TreeGrafter"/>
</dbReference>
<dbReference type="PROSITE" id="PS51192">
    <property type="entry name" value="HELICASE_ATP_BIND_1"/>
    <property type="match status" value="1"/>
</dbReference>
<dbReference type="PANTHER" id="PTHR13710">
    <property type="entry name" value="DNA HELICASE RECQ FAMILY MEMBER"/>
    <property type="match status" value="1"/>
</dbReference>
<comment type="caution">
    <text evidence="7">The sequence shown here is derived from an EMBL/GenBank/DDBJ whole genome shotgun (WGS) entry which is preliminary data.</text>
</comment>
<evidence type="ECO:0000256" key="4">
    <source>
        <dbReference type="ARBA" id="ARBA00034617"/>
    </source>
</evidence>
<keyword evidence="7" id="KW-0378">Hydrolase</keyword>
<dbReference type="SMART" id="SM00487">
    <property type="entry name" value="DEXDc"/>
    <property type="match status" value="1"/>
</dbReference>
<gene>
    <name evidence="7" type="ORF">MEDL_47488</name>
</gene>
<comment type="catalytic activity">
    <reaction evidence="4">
        <text>Couples ATP hydrolysis with the unwinding of duplex DNA by translocating in the 3'-5' direction.</text>
        <dbReference type="EC" id="5.6.2.4"/>
    </reaction>
</comment>
<evidence type="ECO:0000256" key="5">
    <source>
        <dbReference type="ARBA" id="ARBA00034808"/>
    </source>
</evidence>
<dbReference type="GO" id="GO:0005694">
    <property type="term" value="C:chromosome"/>
    <property type="evidence" value="ECO:0007669"/>
    <property type="project" value="TreeGrafter"/>
</dbReference>
<dbReference type="GO" id="GO:0005737">
    <property type="term" value="C:cytoplasm"/>
    <property type="evidence" value="ECO:0007669"/>
    <property type="project" value="TreeGrafter"/>
</dbReference>
<dbReference type="EMBL" id="CAJPWZ010002278">
    <property type="protein sequence ID" value="CAG2234898.1"/>
    <property type="molecule type" value="Genomic_DNA"/>
</dbReference>
<dbReference type="OrthoDB" id="6142977at2759"/>
<evidence type="ECO:0000256" key="3">
    <source>
        <dbReference type="ARBA" id="ARBA00023235"/>
    </source>
</evidence>
<keyword evidence="8" id="KW-1185">Reference proteome</keyword>
<evidence type="ECO:0000259" key="6">
    <source>
        <dbReference type="PROSITE" id="PS51192"/>
    </source>
</evidence>
<evidence type="ECO:0000256" key="2">
    <source>
        <dbReference type="ARBA" id="ARBA00023125"/>
    </source>
</evidence>
<keyword evidence="2" id="KW-0238">DNA-binding</keyword>
<evidence type="ECO:0000313" key="8">
    <source>
        <dbReference type="Proteomes" id="UP000683360"/>
    </source>
</evidence>